<evidence type="ECO:0000259" key="2">
    <source>
        <dbReference type="PROSITE" id="PS50110"/>
    </source>
</evidence>
<dbReference type="GO" id="GO:0003677">
    <property type="term" value="F:DNA binding"/>
    <property type="evidence" value="ECO:0007669"/>
    <property type="project" value="UniProtKB-KW"/>
</dbReference>
<sequence>MNPNTFSPVHIKRTINNYYMRTLKCAIVEDSNVHRILLERLVEKNVQLQLYRSFSSGSEALSVINKLPVDLIFLDIEMPIITGFEFLRKLNVPAQVIIISQNPKYALEAFDYNATDFLLKPYSKNRFDIAIGKAIEKFRKRSLSNTDGKLMVKHNLKQVELNIHAIQWVEALGDYVKVITPEKNYVILSTMSAFHERLKDDKFVRIHKSFIINLNMVERYNHEFIEIKDKKIPISRTKNLELDKLLNCVD</sequence>
<protein>
    <submittedName>
        <fullName evidence="4">LytTR family DNA-binding domain-containing protein</fullName>
    </submittedName>
</protein>
<dbReference type="Pfam" id="PF04397">
    <property type="entry name" value="LytTR"/>
    <property type="match status" value="1"/>
</dbReference>
<accession>A0ABT8RM09</accession>
<dbReference type="InterPro" id="IPR046947">
    <property type="entry name" value="LytR-like"/>
</dbReference>
<reference evidence="4" key="1">
    <citation type="journal article" date="2014" name="Int. J. Syst. Evol. Microbiol.">
        <title>Complete genome of a new Firmicutes species belonging to the dominant human colonic microbiota ('Ruminococcus bicirculans') reveals two chromosomes and a selective capacity to utilize plant glucans.</title>
        <authorList>
            <consortium name="NISC Comparative Sequencing Program"/>
            <person name="Wegmann U."/>
            <person name="Louis P."/>
            <person name="Goesmann A."/>
            <person name="Henrissat B."/>
            <person name="Duncan S.H."/>
            <person name="Flint H.J."/>
        </authorList>
    </citation>
    <scope>NUCLEOTIDE SEQUENCE</scope>
    <source>
        <strain evidence="4">CECT 8869</strain>
    </source>
</reference>
<dbReference type="Proteomes" id="UP001168579">
    <property type="component" value="Unassembled WGS sequence"/>
</dbReference>
<dbReference type="SUPFAM" id="SSF52172">
    <property type="entry name" value="CheY-like"/>
    <property type="match status" value="1"/>
</dbReference>
<evidence type="ECO:0000313" key="5">
    <source>
        <dbReference type="Proteomes" id="UP001168579"/>
    </source>
</evidence>
<dbReference type="SMART" id="SM00448">
    <property type="entry name" value="REC"/>
    <property type="match status" value="1"/>
</dbReference>
<dbReference type="EMBL" id="JAUKUC010000001">
    <property type="protein sequence ID" value="MDO1511482.1"/>
    <property type="molecule type" value="Genomic_DNA"/>
</dbReference>
<evidence type="ECO:0000256" key="1">
    <source>
        <dbReference type="PROSITE-ProRule" id="PRU00169"/>
    </source>
</evidence>
<proteinExistence type="predicted"/>
<dbReference type="PANTHER" id="PTHR37299">
    <property type="entry name" value="TRANSCRIPTIONAL REGULATOR-RELATED"/>
    <property type="match status" value="1"/>
</dbReference>
<dbReference type="InterPro" id="IPR001789">
    <property type="entry name" value="Sig_transdc_resp-reg_receiver"/>
</dbReference>
<dbReference type="Gene3D" id="3.40.50.2300">
    <property type="match status" value="1"/>
</dbReference>
<evidence type="ECO:0000313" key="4">
    <source>
        <dbReference type="EMBL" id="MDO1511482.1"/>
    </source>
</evidence>
<dbReference type="Pfam" id="PF00072">
    <property type="entry name" value="Response_reg"/>
    <property type="match status" value="1"/>
</dbReference>
<name>A0ABT8RM09_9FLAO</name>
<keyword evidence="5" id="KW-1185">Reference proteome</keyword>
<gene>
    <name evidence="4" type="ORF">Q2T41_02230</name>
</gene>
<comment type="caution">
    <text evidence="4">The sequence shown here is derived from an EMBL/GenBank/DDBJ whole genome shotgun (WGS) entry which is preliminary data.</text>
</comment>
<reference evidence="4" key="2">
    <citation type="submission" date="2023-06" db="EMBL/GenBank/DDBJ databases">
        <authorList>
            <person name="Lucena T."/>
            <person name="Sun Q."/>
        </authorList>
    </citation>
    <scope>NUCLEOTIDE SEQUENCE</scope>
    <source>
        <strain evidence="4">CECT 8869</strain>
    </source>
</reference>
<feature type="modified residue" description="4-aspartylphosphate" evidence="1">
    <location>
        <position position="75"/>
    </location>
</feature>
<evidence type="ECO:0000259" key="3">
    <source>
        <dbReference type="PROSITE" id="PS50930"/>
    </source>
</evidence>
<dbReference type="PROSITE" id="PS50930">
    <property type="entry name" value="HTH_LYTTR"/>
    <property type="match status" value="1"/>
</dbReference>
<organism evidence="4 5">
    <name type="scientific">Maribacter confluentis</name>
    <dbReference type="NCBI Taxonomy" id="1656093"/>
    <lineage>
        <taxon>Bacteria</taxon>
        <taxon>Pseudomonadati</taxon>
        <taxon>Bacteroidota</taxon>
        <taxon>Flavobacteriia</taxon>
        <taxon>Flavobacteriales</taxon>
        <taxon>Flavobacteriaceae</taxon>
        <taxon>Maribacter</taxon>
    </lineage>
</organism>
<dbReference type="InterPro" id="IPR011006">
    <property type="entry name" value="CheY-like_superfamily"/>
</dbReference>
<keyword evidence="4" id="KW-0238">DNA-binding</keyword>
<dbReference type="Gene3D" id="2.40.50.1020">
    <property type="entry name" value="LytTr DNA-binding domain"/>
    <property type="match status" value="1"/>
</dbReference>
<dbReference type="PANTHER" id="PTHR37299:SF1">
    <property type="entry name" value="STAGE 0 SPORULATION PROTEIN A HOMOLOG"/>
    <property type="match status" value="1"/>
</dbReference>
<dbReference type="SMART" id="SM00850">
    <property type="entry name" value="LytTR"/>
    <property type="match status" value="1"/>
</dbReference>
<dbReference type="RefSeq" id="WP_304434749.1">
    <property type="nucleotide sequence ID" value="NZ_JAUKUC010000001.1"/>
</dbReference>
<feature type="domain" description="HTH LytTR-type" evidence="3">
    <location>
        <begin position="161"/>
        <end position="248"/>
    </location>
</feature>
<keyword evidence="1" id="KW-0597">Phosphoprotein</keyword>
<feature type="domain" description="Response regulatory" evidence="2">
    <location>
        <begin position="24"/>
        <end position="135"/>
    </location>
</feature>
<dbReference type="PROSITE" id="PS50110">
    <property type="entry name" value="RESPONSE_REGULATORY"/>
    <property type="match status" value="1"/>
</dbReference>
<dbReference type="InterPro" id="IPR007492">
    <property type="entry name" value="LytTR_DNA-bd_dom"/>
</dbReference>